<comment type="similarity">
    <text evidence="1">Belongs to the LysR transcriptional regulatory family.</text>
</comment>
<dbReference type="SUPFAM" id="SSF46785">
    <property type="entry name" value="Winged helix' DNA-binding domain"/>
    <property type="match status" value="1"/>
</dbReference>
<evidence type="ECO:0000256" key="3">
    <source>
        <dbReference type="ARBA" id="ARBA00023125"/>
    </source>
</evidence>
<dbReference type="Pfam" id="PF00126">
    <property type="entry name" value="HTH_1"/>
    <property type="match status" value="1"/>
</dbReference>
<evidence type="ECO:0000313" key="6">
    <source>
        <dbReference type="EMBL" id="MCZ2720426.1"/>
    </source>
</evidence>
<dbReference type="PANTHER" id="PTHR30126">
    <property type="entry name" value="HTH-TYPE TRANSCRIPTIONAL REGULATOR"/>
    <property type="match status" value="1"/>
</dbReference>
<dbReference type="EMBL" id="JAPUBN010000006">
    <property type="protein sequence ID" value="MCZ2720426.1"/>
    <property type="molecule type" value="Genomic_DNA"/>
</dbReference>
<dbReference type="InterPro" id="IPR036388">
    <property type="entry name" value="WH-like_DNA-bd_sf"/>
</dbReference>
<dbReference type="PANTHER" id="PTHR30126:SF25">
    <property type="entry name" value="HTH-TYPE TRANSCRIPTIONAL REGULATOR METR"/>
    <property type="match status" value="1"/>
</dbReference>
<reference evidence="6" key="1">
    <citation type="submission" date="2022-12" db="EMBL/GenBank/DDBJ databases">
        <title>Marinomonas 15G1-11 sp. nov, isolated from marine algae.</title>
        <authorList>
            <person name="Butt M."/>
            <person name="Choi D.G."/>
            <person name="Kim J.M."/>
            <person name="Lee J.K."/>
            <person name="Baek J.H."/>
            <person name="Jeon C.O."/>
        </authorList>
    </citation>
    <scope>NUCLEOTIDE SEQUENCE</scope>
    <source>
        <strain evidence="6">15G1-11</strain>
    </source>
</reference>
<organism evidence="6 7">
    <name type="scientific">Marinomonas phaeophyticola</name>
    <dbReference type="NCBI Taxonomy" id="3004091"/>
    <lineage>
        <taxon>Bacteria</taxon>
        <taxon>Pseudomonadati</taxon>
        <taxon>Pseudomonadota</taxon>
        <taxon>Gammaproteobacteria</taxon>
        <taxon>Oceanospirillales</taxon>
        <taxon>Oceanospirillaceae</taxon>
        <taxon>Marinomonas</taxon>
    </lineage>
</organism>
<name>A0ABT4JPX2_9GAMM</name>
<sequence>MSPKIGMRHLQMIQMIAQTGNVSDAATMLTITQSALSHRIREAERLLGTPIFIRRNKKLVPTSAGERLLHAAKVILAEVEKAEFDISKYSAGIEQTVRLGIDHRVGNDWLPELFQNFTEQVPKAEFELVTELSPDPLYCLRNGKIDLCLVSGSKPQAAFASDLLLRDELVVVFLPEHPFFLKSRVEVTDFHNQIYITDTTTPEYHREYEQVFSPNNSFPERVIRVGRSDMIIEFIKSGKGISILPKWTFETYRKDSNLEHKSIGDGFYIDWFIFMRKDEEEGSATKKLAQCMKDMLPSLS</sequence>
<dbReference type="SUPFAM" id="SSF53850">
    <property type="entry name" value="Periplasmic binding protein-like II"/>
    <property type="match status" value="1"/>
</dbReference>
<evidence type="ECO:0000259" key="5">
    <source>
        <dbReference type="PROSITE" id="PS50931"/>
    </source>
</evidence>
<keyword evidence="7" id="KW-1185">Reference proteome</keyword>
<dbReference type="RefSeq" id="WP_269122306.1">
    <property type="nucleotide sequence ID" value="NZ_JAPUBN010000006.1"/>
</dbReference>
<keyword evidence="3" id="KW-0238">DNA-binding</keyword>
<comment type="caution">
    <text evidence="6">The sequence shown here is derived from an EMBL/GenBank/DDBJ whole genome shotgun (WGS) entry which is preliminary data.</text>
</comment>
<evidence type="ECO:0000256" key="1">
    <source>
        <dbReference type="ARBA" id="ARBA00009437"/>
    </source>
</evidence>
<evidence type="ECO:0000256" key="4">
    <source>
        <dbReference type="ARBA" id="ARBA00023163"/>
    </source>
</evidence>
<feature type="domain" description="HTH lysR-type" evidence="5">
    <location>
        <begin position="5"/>
        <end position="62"/>
    </location>
</feature>
<dbReference type="Gene3D" id="1.10.10.10">
    <property type="entry name" value="Winged helix-like DNA-binding domain superfamily/Winged helix DNA-binding domain"/>
    <property type="match status" value="1"/>
</dbReference>
<dbReference type="Proteomes" id="UP001149719">
    <property type="component" value="Unassembled WGS sequence"/>
</dbReference>
<accession>A0ABT4JPX2</accession>
<dbReference type="InterPro" id="IPR036390">
    <property type="entry name" value="WH_DNA-bd_sf"/>
</dbReference>
<protein>
    <submittedName>
        <fullName evidence="6">LysR family transcriptional regulator</fullName>
    </submittedName>
</protein>
<proteinExistence type="inferred from homology"/>
<dbReference type="CDD" id="cd05466">
    <property type="entry name" value="PBP2_LTTR_substrate"/>
    <property type="match status" value="1"/>
</dbReference>
<dbReference type="InterPro" id="IPR005119">
    <property type="entry name" value="LysR_subst-bd"/>
</dbReference>
<keyword evidence="4" id="KW-0804">Transcription</keyword>
<dbReference type="InterPro" id="IPR000847">
    <property type="entry name" value="LysR_HTH_N"/>
</dbReference>
<keyword evidence="2" id="KW-0805">Transcription regulation</keyword>
<evidence type="ECO:0000256" key="2">
    <source>
        <dbReference type="ARBA" id="ARBA00023015"/>
    </source>
</evidence>
<dbReference type="PROSITE" id="PS50931">
    <property type="entry name" value="HTH_LYSR"/>
    <property type="match status" value="1"/>
</dbReference>
<dbReference type="Pfam" id="PF03466">
    <property type="entry name" value="LysR_substrate"/>
    <property type="match status" value="1"/>
</dbReference>
<evidence type="ECO:0000313" key="7">
    <source>
        <dbReference type="Proteomes" id="UP001149719"/>
    </source>
</evidence>
<gene>
    <name evidence="6" type="ORF">O1D97_01885</name>
</gene>
<dbReference type="Gene3D" id="3.40.190.10">
    <property type="entry name" value="Periplasmic binding protein-like II"/>
    <property type="match status" value="2"/>
</dbReference>